<organism evidence="2">
    <name type="scientific">Lotharella globosa</name>
    <dbReference type="NCBI Taxonomy" id="91324"/>
    <lineage>
        <taxon>Eukaryota</taxon>
        <taxon>Sar</taxon>
        <taxon>Rhizaria</taxon>
        <taxon>Cercozoa</taxon>
        <taxon>Chlorarachniophyceae</taxon>
        <taxon>Lotharella</taxon>
    </lineage>
</organism>
<evidence type="ECO:0000313" key="2">
    <source>
        <dbReference type="EMBL" id="CAE0670153.1"/>
    </source>
</evidence>
<dbReference type="SUPFAM" id="SSF63825">
    <property type="entry name" value="YWTD domain"/>
    <property type="match status" value="1"/>
</dbReference>
<evidence type="ECO:0008006" key="3">
    <source>
        <dbReference type="Google" id="ProtNLM"/>
    </source>
</evidence>
<keyword evidence="1" id="KW-0732">Signal</keyword>
<accession>A0A7S3Z338</accession>
<dbReference type="AlphaFoldDB" id="A0A7S3Z338"/>
<dbReference type="EMBL" id="HBIV01030525">
    <property type="protein sequence ID" value="CAE0670153.1"/>
    <property type="molecule type" value="Transcribed_RNA"/>
</dbReference>
<reference evidence="2" key="1">
    <citation type="submission" date="2021-01" db="EMBL/GenBank/DDBJ databases">
        <authorList>
            <person name="Corre E."/>
            <person name="Pelletier E."/>
            <person name="Niang G."/>
            <person name="Scheremetjew M."/>
            <person name="Finn R."/>
            <person name="Kale V."/>
            <person name="Holt S."/>
            <person name="Cochrane G."/>
            <person name="Meng A."/>
            <person name="Brown T."/>
            <person name="Cohen L."/>
        </authorList>
    </citation>
    <scope>NUCLEOTIDE SEQUENCE</scope>
    <source>
        <strain evidence="2">CCCM811</strain>
    </source>
</reference>
<protein>
    <recommendedName>
        <fullName evidence="3">VWFD domain-containing protein</fullName>
    </recommendedName>
</protein>
<gene>
    <name evidence="2" type="ORF">LGLO00237_LOCUS21789</name>
</gene>
<evidence type="ECO:0000256" key="1">
    <source>
        <dbReference type="SAM" id="SignalP"/>
    </source>
</evidence>
<feature type="signal peptide" evidence="1">
    <location>
        <begin position="1"/>
        <end position="16"/>
    </location>
</feature>
<sequence>MASLAFVLSAAALAFAKQAHPHRYFEEVRPYRYDFNSTTCGSKTFSCVPPCSDPQNVWVGGYSTNFAGDSLQDHYNADILILNRTICRYRIHWFSGSKSGWYYPGVNDIFDSKKNERIWNPDSVAKGRRAWTMFADHTHDIVWCDDECEEHPVATPCRHGDEVTSIDGSLNGVIVAASYAETCPFSVRVTTSNEIRSLNSWQLRLKGSMATCENPCRLSTRTKHAPPATTSPNVESELLPEVYRGSLKWAACDTVGTKMFCAPHNADRILVVDRNTGTSSLLGPRFSTRAQKYNKCYTMGDSLYCPPFTADHTLKINATDLTVTFLTGASTWYSQKYALCGSVGLVLYCPPFATVRVLKIDTRTDEVSFIGPVIRGGGYRYSSEACKSVRDRVYCAPLDHPDILKIDGSSDAVSFLRDKPYAAGSLKYGPCKLVGTNIYCVPYKAAKVLKIDTTTDKATTLEGPKFITESHNICKHVGSTIFCAPYGADKVLRIDTEQDRVSYEGPSYFPGLARKWINCVDFFGRYIVCVPCRATRLLLIDGQTGNSSLVGPDYSTLPASPLGHTTLNRFAVCEKLLQTRGTTESAFCVPSDAHNPLRIDVDVSSSAKENQ</sequence>
<proteinExistence type="predicted"/>
<name>A0A7S3Z338_9EUKA</name>
<feature type="chain" id="PRO_5030975469" description="VWFD domain-containing protein" evidence="1">
    <location>
        <begin position="17"/>
        <end position="611"/>
    </location>
</feature>